<evidence type="ECO:0000256" key="5">
    <source>
        <dbReference type="ARBA" id="ARBA00022741"/>
    </source>
</evidence>
<comment type="subcellular location">
    <subcellularLocation>
        <location evidence="12">Cytoplasm</location>
    </subcellularLocation>
</comment>
<dbReference type="GO" id="GO:0051391">
    <property type="term" value="P:tRNA acetylation"/>
    <property type="evidence" value="ECO:0007669"/>
    <property type="project" value="UniProtKB-UniRule"/>
</dbReference>
<proteinExistence type="inferred from homology"/>
<feature type="domain" description="N-acetyltransferase" evidence="16">
    <location>
        <begin position="452"/>
        <end position="578"/>
    </location>
</feature>
<dbReference type="Gene3D" id="3.40.630.30">
    <property type="match status" value="1"/>
</dbReference>
<dbReference type="GO" id="GO:0000049">
    <property type="term" value="F:tRNA binding"/>
    <property type="evidence" value="ECO:0007669"/>
    <property type="project" value="UniProtKB-UniRule"/>
</dbReference>
<comment type="similarity">
    <text evidence="12">Belongs to the TmcA family.</text>
</comment>
<dbReference type="Gene3D" id="3.40.50.300">
    <property type="entry name" value="P-loop containing nucleotide triphosphate hydrolases"/>
    <property type="match status" value="1"/>
</dbReference>
<dbReference type="Pfam" id="PF08351">
    <property type="entry name" value="TmcA_N"/>
    <property type="match status" value="1"/>
</dbReference>
<comment type="function">
    <text evidence="12">Catalyzes the formation of N(4)-acetylcytidine (ac(4)C) at the wobble position of tRNA(Met), by using acetyl-CoA as an acetyl donor and ATP (or GTP).</text>
</comment>
<dbReference type="Pfam" id="PF13718">
    <property type="entry name" value="GNAT_acetyltr_2"/>
    <property type="match status" value="1"/>
</dbReference>
<feature type="domain" description="TcmA/NAT10 helicase" evidence="14">
    <location>
        <begin position="233"/>
        <end position="415"/>
    </location>
</feature>
<evidence type="ECO:0000256" key="10">
    <source>
        <dbReference type="ARBA" id="ARBA00049889"/>
    </source>
</evidence>
<accession>A0A8U0HT26</accession>
<dbReference type="GO" id="GO:1904812">
    <property type="term" value="P:rRNA acetylation involved in maturation of SSU-rRNA"/>
    <property type="evidence" value="ECO:0007669"/>
    <property type="project" value="TreeGrafter"/>
</dbReference>
<keyword evidence="3 12" id="KW-0808">Transferase</keyword>
<dbReference type="GO" id="GO:0005737">
    <property type="term" value="C:cytoplasm"/>
    <property type="evidence" value="ECO:0007669"/>
    <property type="project" value="UniProtKB-SubCell"/>
</dbReference>
<feature type="domain" description="TmcA/NAT10 N-terminal" evidence="15">
    <location>
        <begin position="7"/>
        <end position="159"/>
    </location>
</feature>
<dbReference type="GO" id="GO:1990883">
    <property type="term" value="F:18S rRNA cytidine N-acetyltransferase activity"/>
    <property type="evidence" value="ECO:0007669"/>
    <property type="project" value="TreeGrafter"/>
</dbReference>
<comment type="catalytic activity">
    <reaction evidence="10">
        <text>a cytidine in RNA + acetyl-CoA + ATP + H2O = an N(4)-acetylcytidine in RNA + ADP + phosphate + CoA + H(+)</text>
        <dbReference type="Rhea" id="RHEA:82211"/>
        <dbReference type="Rhea" id="RHEA-COMP:15704"/>
        <dbReference type="Rhea" id="RHEA-COMP:19834"/>
        <dbReference type="ChEBI" id="CHEBI:15377"/>
        <dbReference type="ChEBI" id="CHEBI:15378"/>
        <dbReference type="ChEBI" id="CHEBI:30616"/>
        <dbReference type="ChEBI" id="CHEBI:43474"/>
        <dbReference type="ChEBI" id="CHEBI:57287"/>
        <dbReference type="ChEBI" id="CHEBI:57288"/>
        <dbReference type="ChEBI" id="CHEBI:74900"/>
        <dbReference type="ChEBI" id="CHEBI:82748"/>
        <dbReference type="ChEBI" id="CHEBI:456216"/>
    </reaction>
</comment>
<evidence type="ECO:0000256" key="4">
    <source>
        <dbReference type="ARBA" id="ARBA00022694"/>
    </source>
</evidence>
<evidence type="ECO:0000256" key="11">
    <source>
        <dbReference type="ARBA" id="ARBA00049914"/>
    </source>
</evidence>
<feature type="binding site" evidence="12">
    <location>
        <position position="597"/>
    </location>
    <ligand>
        <name>acetyl-CoA</name>
        <dbReference type="ChEBI" id="CHEBI:57288"/>
    </ligand>
</feature>
<comment type="caution">
    <text evidence="12">Lacks conserved residue(s) required for the propagation of feature annotation.</text>
</comment>
<evidence type="ECO:0000256" key="6">
    <source>
        <dbReference type="ARBA" id="ARBA00022840"/>
    </source>
</evidence>
<protein>
    <recommendedName>
        <fullName evidence="12">tRNA(Met) cytidine acetyltransferase TmcA</fullName>
        <ecNumber evidence="12">2.3.1.193</ecNumber>
    </recommendedName>
</protein>
<comment type="catalytic activity">
    <reaction evidence="11">
        <text>a cytidine in mRNA + acetyl-CoA + ATP + H2O = an N(4)-acetylcytidine in mRNA + ADP + phosphate + CoA + H(+)</text>
        <dbReference type="Rhea" id="RHEA:58480"/>
        <dbReference type="Rhea" id="RHEA-COMP:15145"/>
        <dbReference type="Rhea" id="RHEA-COMP:15146"/>
        <dbReference type="ChEBI" id="CHEBI:15377"/>
        <dbReference type="ChEBI" id="CHEBI:15378"/>
        <dbReference type="ChEBI" id="CHEBI:30616"/>
        <dbReference type="ChEBI" id="CHEBI:43474"/>
        <dbReference type="ChEBI" id="CHEBI:57287"/>
        <dbReference type="ChEBI" id="CHEBI:57288"/>
        <dbReference type="ChEBI" id="CHEBI:74900"/>
        <dbReference type="ChEBI" id="CHEBI:82748"/>
        <dbReference type="ChEBI" id="CHEBI:456216"/>
    </reaction>
</comment>
<dbReference type="GeneID" id="72186733"/>
<dbReference type="InterPro" id="IPR016181">
    <property type="entry name" value="Acyl_CoA_acyltransferase"/>
</dbReference>
<dbReference type="InterPro" id="IPR032672">
    <property type="entry name" value="TmcA/NAT10/Kre33"/>
</dbReference>
<dbReference type="Gene3D" id="3.40.50.11040">
    <property type="match status" value="1"/>
</dbReference>
<dbReference type="GO" id="GO:0051392">
    <property type="term" value="F:tRNA cytidine N4-acetyltransferase activity"/>
    <property type="evidence" value="ECO:0007669"/>
    <property type="project" value="UniProtKB-UniRule"/>
</dbReference>
<dbReference type="AlphaFoldDB" id="A0A8U0HT26"/>
<dbReference type="InterPro" id="IPR013562">
    <property type="entry name" value="TmcA/NAT10_N"/>
</dbReference>
<dbReference type="InterPro" id="IPR007807">
    <property type="entry name" value="TcmA/NAT10_helicase"/>
</dbReference>
<dbReference type="GO" id="GO:0005524">
    <property type="term" value="F:ATP binding"/>
    <property type="evidence" value="ECO:0007669"/>
    <property type="project" value="UniProtKB-UniRule"/>
</dbReference>
<dbReference type="InterPro" id="IPR053477">
    <property type="entry name" value="tRNA_Cytidine_AcTrnsfr"/>
</dbReference>
<evidence type="ECO:0000256" key="1">
    <source>
        <dbReference type="ARBA" id="ARBA00022490"/>
    </source>
</evidence>
<evidence type="ECO:0000256" key="3">
    <source>
        <dbReference type="ARBA" id="ARBA00022679"/>
    </source>
</evidence>
<evidence type="ECO:0000259" key="16">
    <source>
        <dbReference type="Pfam" id="PF13718"/>
    </source>
</evidence>
<keyword evidence="18" id="KW-1185">Reference proteome</keyword>
<keyword evidence="6 12" id="KW-0067">ATP-binding</keyword>
<keyword evidence="8 12" id="KW-0012">Acyltransferase</keyword>
<keyword evidence="4 12" id="KW-0819">tRNA processing</keyword>
<dbReference type="InterPro" id="IPR000182">
    <property type="entry name" value="GNAT_dom"/>
</dbReference>
<evidence type="ECO:0000313" key="17">
    <source>
        <dbReference type="EMBL" id="UPV74028.1"/>
    </source>
</evidence>
<dbReference type="InterPro" id="IPR027417">
    <property type="entry name" value="P-loop_NTPase"/>
</dbReference>
<feature type="region of interest" description="Disordered" evidence="13">
    <location>
        <begin position="164"/>
        <end position="189"/>
    </location>
</feature>
<dbReference type="KEGG" id="halx:M0R89_16000"/>
<gene>
    <name evidence="12" type="primary">tmcA</name>
    <name evidence="17" type="ORF">M0R89_16000</name>
</gene>
<evidence type="ECO:0000313" key="18">
    <source>
        <dbReference type="Proteomes" id="UP000830729"/>
    </source>
</evidence>
<comment type="catalytic activity">
    <reaction evidence="12">
        <text>cytidine(34) in elongator tRNA(Met) + acetyl-CoA + ATP + H2O = N(4)-acetylcytidine(34) in elongator tRNA(Met) + ADP + phosphate + CoA + H(+)</text>
        <dbReference type="Rhea" id="RHEA:43788"/>
        <dbReference type="Rhea" id="RHEA-COMP:10693"/>
        <dbReference type="Rhea" id="RHEA-COMP:10694"/>
        <dbReference type="ChEBI" id="CHEBI:15377"/>
        <dbReference type="ChEBI" id="CHEBI:15378"/>
        <dbReference type="ChEBI" id="CHEBI:30616"/>
        <dbReference type="ChEBI" id="CHEBI:43474"/>
        <dbReference type="ChEBI" id="CHEBI:57287"/>
        <dbReference type="ChEBI" id="CHEBI:57288"/>
        <dbReference type="ChEBI" id="CHEBI:74900"/>
        <dbReference type="ChEBI" id="CHEBI:82748"/>
        <dbReference type="ChEBI" id="CHEBI:456216"/>
        <dbReference type="EC" id="2.3.1.193"/>
    </reaction>
</comment>
<dbReference type="NCBIfam" id="NF041296">
    <property type="entry name" value="RNAactase_tcmA_Halo"/>
    <property type="match status" value="1"/>
</dbReference>
<evidence type="ECO:0000256" key="7">
    <source>
        <dbReference type="ARBA" id="ARBA00022884"/>
    </source>
</evidence>
<dbReference type="PANTHER" id="PTHR10925">
    <property type="entry name" value="N-ACETYLTRANSFERASE 10"/>
    <property type="match status" value="1"/>
</dbReference>
<keyword evidence="5 12" id="KW-0547">Nucleotide-binding</keyword>
<dbReference type="EMBL" id="CP096659">
    <property type="protein sequence ID" value="UPV74028.1"/>
    <property type="molecule type" value="Genomic_DNA"/>
</dbReference>
<dbReference type="InterPro" id="IPR038321">
    <property type="entry name" value="TmcA_C_sf"/>
</dbReference>
<dbReference type="SUPFAM" id="SSF52540">
    <property type="entry name" value="P-loop containing nucleoside triphosphate hydrolases"/>
    <property type="match status" value="1"/>
</dbReference>
<sequence length="786" mass="84762">MTLESVVAALREEAAATDERRLLVLTGDRDACYAAADAALDAADFDRGATTLVGTGNLDCERVGPKRADRLLGTTRECVVFDAHADFRPNALGRVVGAVDGGGLFVLLAPPLDEWPDRRTDFDRTLAVPPDDLEDVTGNFRRRFAETLRVHPGIAVFDADSGTVERDGLTHPAPRLSTADDSPERPADRAFPDAAYDACLTGDQMAVVRELEALRVPDRDAGDDSDPDETAVVVEADRGRGKSSAAGIAAGSLAAEGADVLVTAPEHRSSREVFVRAEALLESLGLDVETDGDPPRTVETAGGGRVRFASPAEAADLLGVAGDCDDSAGAPDAVFVDEAAALSVRLLERFLAAPKVAFATTVHGYEGAGRGFSVRFRDRLAESDHAVVETGLDDPIRYAAGDPVEAWAFRALLLDARPPVDAVVADADPESVAYRDFSADDLLADETLLREVFGLLVLAHYRTEPDDLARLLDAPNLTVRALVRTDGAAGPDTDADSPRRDHVVAVALLAREGGLPADVREHMYEGGRVRGNMLPDVLTSQLRDEAAGVPVGKRVMRIATHHVVRSRGLGSRLLGEIRREYADELDWLGVGYGATPELLRFWRANGYRAVQLSTTRNDTSGEYSALMLDPLSEAGEALHDRHARWFASRVASMLADPLRDADPDVVRELLRSVEAPVELDLSAWDWRAVAASAYGPGQYDAAPRPFRRVALRYFADSDGDSDALSPREERLLVRKVLQGRPWPDVADELGFHSAGQCMRALGDAYEPLVDRYGDAAAADEKRRYVE</sequence>
<dbReference type="GO" id="GO:0002101">
    <property type="term" value="P:tRNA wobble cytosine modification"/>
    <property type="evidence" value="ECO:0007669"/>
    <property type="project" value="UniProtKB-UniRule"/>
</dbReference>
<evidence type="ECO:0000256" key="12">
    <source>
        <dbReference type="HAMAP-Rule" id="MF_01886"/>
    </source>
</evidence>
<reference evidence="17 18" key="1">
    <citation type="submission" date="2022-04" db="EMBL/GenBank/DDBJ databases">
        <title>Diverse halophilic archaea isolated from saline environments.</title>
        <authorList>
            <person name="Cui H.-L."/>
        </authorList>
    </citation>
    <scope>NUCLEOTIDE SEQUENCE [LARGE SCALE GENOMIC DNA]</scope>
    <source>
        <strain evidence="17 18">XZYJT49</strain>
    </source>
</reference>
<evidence type="ECO:0000256" key="9">
    <source>
        <dbReference type="ARBA" id="ARBA00049883"/>
    </source>
</evidence>
<feature type="binding site" evidence="12">
    <location>
        <position position="204"/>
    </location>
    <ligand>
        <name>ATP</name>
        <dbReference type="ChEBI" id="CHEBI:30616"/>
    </ligand>
</feature>
<keyword evidence="2 12" id="KW-0820">tRNA-binding</keyword>
<dbReference type="EC" id="2.3.1.193" evidence="12"/>
<dbReference type="Proteomes" id="UP000830729">
    <property type="component" value="Chromosome"/>
</dbReference>
<dbReference type="PANTHER" id="PTHR10925:SF5">
    <property type="entry name" value="RNA CYTIDINE ACETYLTRANSFERASE"/>
    <property type="match status" value="1"/>
</dbReference>
<evidence type="ECO:0000259" key="15">
    <source>
        <dbReference type="Pfam" id="PF08351"/>
    </source>
</evidence>
<dbReference type="SUPFAM" id="SSF55729">
    <property type="entry name" value="Acyl-CoA N-acyltransferases (Nat)"/>
    <property type="match status" value="1"/>
</dbReference>
<name>A0A8U0HT26_9EURY</name>
<keyword evidence="7 12" id="KW-0694">RNA-binding</keyword>
<organism evidence="17 18">
    <name type="scientific">Halorussus limi</name>
    <dbReference type="NCBI Taxonomy" id="2938695"/>
    <lineage>
        <taxon>Archaea</taxon>
        <taxon>Methanobacteriati</taxon>
        <taxon>Methanobacteriota</taxon>
        <taxon>Stenosarchaea group</taxon>
        <taxon>Halobacteria</taxon>
        <taxon>Halobacteriales</taxon>
        <taxon>Haladaptataceae</taxon>
        <taxon>Halorussus</taxon>
    </lineage>
</organism>
<feature type="binding site" evidence="12">
    <location>
        <begin position="558"/>
        <end position="560"/>
    </location>
    <ligand>
        <name>acetyl-CoA</name>
        <dbReference type="ChEBI" id="CHEBI:57288"/>
    </ligand>
</feature>
<dbReference type="RefSeq" id="WP_248650078.1">
    <property type="nucleotide sequence ID" value="NZ_CP096659.1"/>
</dbReference>
<evidence type="ECO:0000259" key="14">
    <source>
        <dbReference type="Pfam" id="PF05127"/>
    </source>
</evidence>
<evidence type="ECO:0000256" key="2">
    <source>
        <dbReference type="ARBA" id="ARBA00022555"/>
    </source>
</evidence>
<dbReference type="Pfam" id="PF05127">
    <property type="entry name" value="NAT10_TcmA_helicase"/>
    <property type="match status" value="1"/>
</dbReference>
<feature type="binding site" evidence="12">
    <location>
        <position position="397"/>
    </location>
    <ligand>
        <name>ATP</name>
        <dbReference type="ChEBI" id="CHEBI:30616"/>
    </ligand>
</feature>
<dbReference type="Gene3D" id="1.20.120.890">
    <property type="entry name" value="tRNA(Met) cytidine acetyltransferase, tail domain"/>
    <property type="match status" value="1"/>
</dbReference>
<keyword evidence="1 12" id="KW-0963">Cytoplasm</keyword>
<evidence type="ECO:0000256" key="13">
    <source>
        <dbReference type="SAM" id="MobiDB-lite"/>
    </source>
</evidence>
<dbReference type="HAMAP" id="MF_01886">
    <property type="entry name" value="tRNA_acetyltr_TmcA"/>
    <property type="match status" value="1"/>
</dbReference>
<comment type="catalytic activity">
    <reaction evidence="9">
        <text>a cytidine in tRNA + acetyl-CoA + ATP + H2O = an N(4)-acetylcytidine in tRNA + ADP + phosphate + CoA + H(+)</text>
        <dbReference type="Rhea" id="RHEA:53876"/>
        <dbReference type="Rhea" id="RHEA-COMP:13670"/>
        <dbReference type="Rhea" id="RHEA-COMP:13671"/>
        <dbReference type="ChEBI" id="CHEBI:15377"/>
        <dbReference type="ChEBI" id="CHEBI:15378"/>
        <dbReference type="ChEBI" id="CHEBI:30616"/>
        <dbReference type="ChEBI" id="CHEBI:43474"/>
        <dbReference type="ChEBI" id="CHEBI:57287"/>
        <dbReference type="ChEBI" id="CHEBI:57288"/>
        <dbReference type="ChEBI" id="CHEBI:74900"/>
        <dbReference type="ChEBI" id="CHEBI:82748"/>
        <dbReference type="ChEBI" id="CHEBI:456216"/>
    </reaction>
</comment>
<dbReference type="InterPro" id="IPR024914">
    <property type="entry name" value="tRNA_acetyltr_TmcA"/>
</dbReference>
<evidence type="ECO:0000256" key="8">
    <source>
        <dbReference type="ARBA" id="ARBA00023315"/>
    </source>
</evidence>